<evidence type="ECO:0000313" key="10">
    <source>
        <dbReference type="Proteomes" id="UP000007735"/>
    </source>
</evidence>
<dbReference type="InterPro" id="IPR003356">
    <property type="entry name" value="DNA_methylase_A-5"/>
</dbReference>
<accession>G9ABW3</accession>
<protein>
    <recommendedName>
        <fullName evidence="2">site-specific DNA-methyltransferase (adenine-specific)</fullName>
        <ecNumber evidence="2">2.1.1.72</ecNumber>
    </recommendedName>
</protein>
<evidence type="ECO:0000256" key="2">
    <source>
        <dbReference type="ARBA" id="ARBA00011900"/>
    </source>
</evidence>
<dbReference type="PANTHER" id="PTHR33841:SF1">
    <property type="entry name" value="DNA METHYLTRANSFERASE A"/>
    <property type="match status" value="1"/>
</dbReference>
<evidence type="ECO:0000256" key="5">
    <source>
        <dbReference type="ARBA" id="ARBA00022747"/>
    </source>
</evidence>
<dbReference type="Gene3D" id="3.40.50.150">
    <property type="entry name" value="Vaccinia Virus protein VP39"/>
    <property type="match status" value="1"/>
</dbReference>
<feature type="region of interest" description="Disordered" evidence="7">
    <location>
        <begin position="472"/>
        <end position="493"/>
    </location>
</feature>
<geneLocation type="plasmid" evidence="9 10">
    <name>pSfHH103c</name>
</geneLocation>
<evidence type="ECO:0000256" key="1">
    <source>
        <dbReference type="ARBA" id="ARBA00006594"/>
    </source>
</evidence>
<dbReference type="GO" id="GO:0003677">
    <property type="term" value="F:DNA binding"/>
    <property type="evidence" value="ECO:0007669"/>
    <property type="project" value="InterPro"/>
</dbReference>
<dbReference type="GO" id="GO:0032259">
    <property type="term" value="P:methylation"/>
    <property type="evidence" value="ECO:0007669"/>
    <property type="project" value="UniProtKB-KW"/>
</dbReference>
<organism evidence="9 10">
    <name type="scientific">Sinorhizobium fredii (strain HH103)</name>
    <dbReference type="NCBI Taxonomy" id="1117943"/>
    <lineage>
        <taxon>Bacteria</taxon>
        <taxon>Pseudomonadati</taxon>
        <taxon>Pseudomonadota</taxon>
        <taxon>Alphaproteobacteria</taxon>
        <taxon>Hyphomicrobiales</taxon>
        <taxon>Rhizobiaceae</taxon>
        <taxon>Sinorhizobium/Ensifer group</taxon>
        <taxon>Sinorhizobium</taxon>
    </lineage>
</organism>
<feature type="compositionally biased region" description="Basic and acidic residues" evidence="7">
    <location>
        <begin position="481"/>
        <end position="493"/>
    </location>
</feature>
<evidence type="ECO:0000313" key="9">
    <source>
        <dbReference type="EMBL" id="CCE98542.1"/>
    </source>
</evidence>
<feature type="domain" description="DNA methylase adenine-specific" evidence="8">
    <location>
        <begin position="307"/>
        <end position="547"/>
    </location>
</feature>
<keyword evidence="5" id="KW-0680">Restriction system</keyword>
<dbReference type="EMBL" id="HE616893">
    <property type="protein sequence ID" value="CCE98542.1"/>
    <property type="molecule type" value="Genomic_DNA"/>
</dbReference>
<dbReference type="GO" id="GO:0009007">
    <property type="term" value="F:site-specific DNA-methyltransferase (adenine-specific) activity"/>
    <property type="evidence" value="ECO:0007669"/>
    <property type="project" value="UniProtKB-EC"/>
</dbReference>
<dbReference type="PATRIC" id="fig|380.5.peg.4268"/>
<dbReference type="PRINTS" id="PR00507">
    <property type="entry name" value="N12N6MTFRASE"/>
</dbReference>
<dbReference type="eggNOG" id="COG0286">
    <property type="taxonomic scope" value="Bacteria"/>
</dbReference>
<evidence type="ECO:0000256" key="4">
    <source>
        <dbReference type="ARBA" id="ARBA00022679"/>
    </source>
</evidence>
<dbReference type="PROSITE" id="PS00092">
    <property type="entry name" value="N6_MTASE"/>
    <property type="match status" value="1"/>
</dbReference>
<dbReference type="KEGG" id="sfh:SFHH103_04051"/>
<sequence length="1025" mass="113296">MTSLAFRQALEATGYLDAQGRAAPGLNESGHEVPARLRAVFQDERVGLHADAVFSAQGAPTSIFKDAGHQPPTVEDLRAWYEAAWNVGVAPLLWIVTPTDIRLYDCYASPPDQAHDAEPPELGRFMLNAPELLLALDAACGRLATETGAFWSSPIGAKINRRHRVDRELLAEISALEHRLIELTGPEVPNEKRSLARDLAQRFIGRCIFTSYLLDRGLAQPFLPDDLPADLAQIFSTPATAFRLFAWLRSTFNGDLFPMDDPGAEREHLSEAHLGLLRDFIEGRSLIPERKGQGRLFRFRFNAIPVDLISSIYQQFARTSAADDAEAQGLHYTPIELVHLTLDPVFEQLPGSARIVDPACGSGAFLVEAFRRLVWRATGGKPASRQLVREILYGQLFGIDINKSALGIAAFSLYLAALELDQEPVENLRDLKFDHLIGQTLFEADSLAEPLPAPIASNEFDAVVGNPPWTFVGQSGASPKRTRDEATARPRRSPDQAFLALAARLAGDSGRIGMIMKATPFFSKDVHAVDARRALLKKLAPAALINLSYLRREELFPDAKGPALLFLARCALSTASERLLVGSIPWTPDFRRTGIFHVGPGEIRSIPLDRVLAVPPFLKAATFGTVRDGWLISRLEQEFPTLDTCLTAVGILPRHHRGQGFKVNGAAQFATPEDYFELPVATPENFRPMRLPTEGLDKLTRATLHRPRTRSIFKGPILLCSKVASDASLERGRFSATVIETDALFTESFTGISFAESDSELAYVLNAILNSSLTAFQLALGGPTWGLERPTVLPHDLLSIRVPFFGDMDRKRMAAVIEAERAVAADPTDHDLLAVLDQAVFDLYDLEPDEAVLAADATDRARYLIYENRKERCGFVMPPRSPDLRAYASQLVSVVNAYLRARGERHLQAHIYDRALDKTDWTRGIPGVTAVRFSMAPGRPDGINDPLDGDPEDLAALGNLLRGGFETVVPPYLNERRQLRIYGDDCLFILKPSEVRYWTRTAGLNDADIILADHWVRRRDAVVRA</sequence>
<dbReference type="PANTHER" id="PTHR33841">
    <property type="entry name" value="DNA METHYLTRANSFERASE YEEA-RELATED"/>
    <property type="match status" value="1"/>
</dbReference>
<dbReference type="HOGENOM" id="CLU_007039_0_0_5"/>
<evidence type="ECO:0000256" key="7">
    <source>
        <dbReference type="SAM" id="MobiDB-lite"/>
    </source>
</evidence>
<dbReference type="Pfam" id="PF02384">
    <property type="entry name" value="N6_Mtase"/>
    <property type="match status" value="1"/>
</dbReference>
<dbReference type="GO" id="GO:0009307">
    <property type="term" value="P:DNA restriction-modification system"/>
    <property type="evidence" value="ECO:0007669"/>
    <property type="project" value="UniProtKB-KW"/>
</dbReference>
<evidence type="ECO:0000259" key="8">
    <source>
        <dbReference type="Pfam" id="PF02384"/>
    </source>
</evidence>
<evidence type="ECO:0000256" key="6">
    <source>
        <dbReference type="ARBA" id="ARBA00047942"/>
    </source>
</evidence>
<dbReference type="SUPFAM" id="SSF53335">
    <property type="entry name" value="S-adenosyl-L-methionine-dependent methyltransferases"/>
    <property type="match status" value="1"/>
</dbReference>
<dbReference type="InterPro" id="IPR029063">
    <property type="entry name" value="SAM-dependent_MTases_sf"/>
</dbReference>
<dbReference type="Proteomes" id="UP000007735">
    <property type="component" value="Plasmid pSfHH103c"/>
</dbReference>
<evidence type="ECO:0000256" key="3">
    <source>
        <dbReference type="ARBA" id="ARBA00022603"/>
    </source>
</evidence>
<proteinExistence type="inferred from homology"/>
<name>G9ABW3_SINF1</name>
<dbReference type="EC" id="2.1.1.72" evidence="2"/>
<gene>
    <name evidence="9" type="ordered locus">SFHH103_04051</name>
</gene>
<dbReference type="AlphaFoldDB" id="G9ABW3"/>
<reference evidence="9 10" key="1">
    <citation type="journal article" date="2012" name="J. Bacteriol.">
        <title>Genome sequence of the soybean symbiont Sinorhizobium fredii HH103.</title>
        <authorList>
            <person name="Weidner S."/>
            <person name="Becker A."/>
            <person name="Bonilla I."/>
            <person name="Jaenicke S."/>
            <person name="Lloret J."/>
            <person name="Margaret I."/>
            <person name="Puhler A."/>
            <person name="Ruiz-Sainz J.E."/>
            <person name="Schneiker-Bekel S."/>
            <person name="Szczepanowski R."/>
            <person name="Vinardell J.M."/>
            <person name="Zehner S."/>
            <person name="Gottfert M."/>
        </authorList>
    </citation>
    <scope>NUCLEOTIDE SEQUENCE [LARGE SCALE GENOMIC DNA]</scope>
    <source>
        <strain evidence="9 10">HH103</strain>
        <plasmid evidence="10">pSfHH103c</plasmid>
    </source>
</reference>
<comment type="catalytic activity">
    <reaction evidence="6">
        <text>a 2'-deoxyadenosine in DNA + S-adenosyl-L-methionine = an N(6)-methyl-2'-deoxyadenosine in DNA + S-adenosyl-L-homocysteine + H(+)</text>
        <dbReference type="Rhea" id="RHEA:15197"/>
        <dbReference type="Rhea" id="RHEA-COMP:12418"/>
        <dbReference type="Rhea" id="RHEA-COMP:12419"/>
        <dbReference type="ChEBI" id="CHEBI:15378"/>
        <dbReference type="ChEBI" id="CHEBI:57856"/>
        <dbReference type="ChEBI" id="CHEBI:59789"/>
        <dbReference type="ChEBI" id="CHEBI:90615"/>
        <dbReference type="ChEBI" id="CHEBI:90616"/>
        <dbReference type="EC" id="2.1.1.72"/>
    </reaction>
</comment>
<dbReference type="InterPro" id="IPR050953">
    <property type="entry name" value="N4_N6_ade-DNA_methylase"/>
</dbReference>
<dbReference type="RefSeq" id="WP_014330848.1">
    <property type="nucleotide sequence ID" value="NC_016814.1"/>
</dbReference>
<keyword evidence="9" id="KW-0614">Plasmid</keyword>
<keyword evidence="3" id="KW-0489">Methyltransferase</keyword>
<dbReference type="GO" id="GO:0008170">
    <property type="term" value="F:N-methyltransferase activity"/>
    <property type="evidence" value="ECO:0007669"/>
    <property type="project" value="InterPro"/>
</dbReference>
<comment type="similarity">
    <text evidence="1">Belongs to the N(4)/N(6)-methyltransferase family.</text>
</comment>
<dbReference type="InterPro" id="IPR002052">
    <property type="entry name" value="DNA_methylase_N6_adenine_CS"/>
</dbReference>
<keyword evidence="4" id="KW-0808">Transferase</keyword>